<feature type="compositionally biased region" description="Polar residues" evidence="1">
    <location>
        <begin position="1"/>
        <end position="10"/>
    </location>
</feature>
<feature type="compositionally biased region" description="Basic and acidic residues" evidence="1">
    <location>
        <begin position="48"/>
        <end position="80"/>
    </location>
</feature>
<gene>
    <name evidence="4" type="ORF">H9943_06450</name>
</gene>
<protein>
    <submittedName>
        <fullName evidence="4">PASTA domain-containing protein</fullName>
    </submittedName>
</protein>
<organism evidence="4 5">
    <name type="scientific">Candidatus Ruthenibacterium avium</name>
    <dbReference type="NCBI Taxonomy" id="2838751"/>
    <lineage>
        <taxon>Bacteria</taxon>
        <taxon>Bacillati</taxon>
        <taxon>Bacillota</taxon>
        <taxon>Clostridia</taxon>
        <taxon>Eubacteriales</taxon>
        <taxon>Oscillospiraceae</taxon>
        <taxon>Ruthenibacterium</taxon>
    </lineage>
</organism>
<dbReference type="Gene3D" id="3.30.10.20">
    <property type="match status" value="3"/>
</dbReference>
<dbReference type="CDD" id="cd06577">
    <property type="entry name" value="PASTA_pknB"/>
    <property type="match status" value="3"/>
</dbReference>
<evidence type="ECO:0000313" key="4">
    <source>
        <dbReference type="EMBL" id="HJB40021.1"/>
    </source>
</evidence>
<feature type="domain" description="PASTA" evidence="3">
    <location>
        <begin position="329"/>
        <end position="395"/>
    </location>
</feature>
<reference evidence="4" key="1">
    <citation type="journal article" date="2021" name="PeerJ">
        <title>Extensive microbial diversity within the chicken gut microbiome revealed by metagenomics and culture.</title>
        <authorList>
            <person name="Gilroy R."/>
            <person name="Ravi A."/>
            <person name="Getino M."/>
            <person name="Pursley I."/>
            <person name="Horton D.L."/>
            <person name="Alikhan N.F."/>
            <person name="Baker D."/>
            <person name="Gharbi K."/>
            <person name="Hall N."/>
            <person name="Watson M."/>
            <person name="Adriaenssens E.M."/>
            <person name="Foster-Nyarko E."/>
            <person name="Jarju S."/>
            <person name="Secka A."/>
            <person name="Antonio M."/>
            <person name="Oren A."/>
            <person name="Chaudhuri R.R."/>
            <person name="La Ragione R."/>
            <person name="Hildebrand F."/>
            <person name="Pallen M.J."/>
        </authorList>
    </citation>
    <scope>NUCLEOTIDE SEQUENCE</scope>
    <source>
        <strain evidence="4">ChiBcec8-14828</strain>
    </source>
</reference>
<evidence type="ECO:0000256" key="2">
    <source>
        <dbReference type="SAM" id="Phobius"/>
    </source>
</evidence>
<feature type="compositionally biased region" description="Basic residues" evidence="1">
    <location>
        <begin position="24"/>
        <end position="37"/>
    </location>
</feature>
<reference evidence="4" key="2">
    <citation type="submission" date="2021-04" db="EMBL/GenBank/DDBJ databases">
        <authorList>
            <person name="Gilroy R."/>
        </authorList>
    </citation>
    <scope>NUCLEOTIDE SEQUENCE</scope>
    <source>
        <strain evidence="4">ChiBcec8-14828</strain>
    </source>
</reference>
<dbReference type="SMART" id="SM00740">
    <property type="entry name" value="PASTA"/>
    <property type="match status" value="3"/>
</dbReference>
<keyword evidence="2" id="KW-1133">Transmembrane helix</keyword>
<name>A0A9D2M3L6_9FIRM</name>
<feature type="domain" description="PASTA" evidence="3">
    <location>
        <begin position="398"/>
        <end position="464"/>
    </location>
</feature>
<feature type="domain" description="PASTA" evidence="3">
    <location>
        <begin position="262"/>
        <end position="328"/>
    </location>
</feature>
<evidence type="ECO:0000313" key="5">
    <source>
        <dbReference type="Proteomes" id="UP000824209"/>
    </source>
</evidence>
<proteinExistence type="predicted"/>
<sequence length="527" mass="56983">METNQEQNSRTTEKPQKQSGNSSGKKRKNRRRSKKNHSSSSSAAAARAENHQPEQAAAEHVDEHDSKEEVDKKTNEKPQDQAKTNGDLSADENQKPAPEQKASEQKDSEKKDAETKREEEKEEKKPKEDAQPVSAEKVDSATKQENASKNTAKEEKKETPQTAAEKSHSSDRKADSPSQAAKAEKELKQETTRQEDIRAKESADEQKVEEPSAETGSKKKKKRRKRHGITFYVVIFTFLVVIGSAAAMASLFMSSNNAFFANIPEVELPVFTKMQLDEVLENPEYANFRFKIEEIYSNEVAAGIIADQSPKPPKSVKENATITLKVSKGPESITVPSVVGWNRDTAREKFKDLGLSVLIQSESNENVAPNKVIKTDPEAGAVVQAGDVITMYVSRTVNESTMVTIPNCIGSSQQTAKNILSNMGLVGIVKLKDSSEPAGTVISQSPAAGSKSGSNATVELYVSNGKGAGSTQTTGGAQEGQPLYPGGPMVGNADGQVVPGSVTGHIHTWQTIAGTSNQVCTVCGQTR</sequence>
<dbReference type="PROSITE" id="PS51178">
    <property type="entry name" value="PASTA"/>
    <property type="match status" value="3"/>
</dbReference>
<evidence type="ECO:0000256" key="1">
    <source>
        <dbReference type="SAM" id="MobiDB-lite"/>
    </source>
</evidence>
<keyword evidence="2" id="KW-0472">Membrane</keyword>
<feature type="compositionally biased region" description="Low complexity" evidence="1">
    <location>
        <begin position="38"/>
        <end position="47"/>
    </location>
</feature>
<feature type="compositionally biased region" description="Basic and acidic residues" evidence="1">
    <location>
        <begin position="101"/>
        <end position="142"/>
    </location>
</feature>
<feature type="region of interest" description="Disordered" evidence="1">
    <location>
        <begin position="1"/>
        <end position="222"/>
    </location>
</feature>
<feature type="compositionally biased region" description="Basic and acidic residues" evidence="1">
    <location>
        <begin position="151"/>
        <end position="175"/>
    </location>
</feature>
<accession>A0A9D2M3L6</accession>
<evidence type="ECO:0000259" key="3">
    <source>
        <dbReference type="PROSITE" id="PS51178"/>
    </source>
</evidence>
<feature type="transmembrane region" description="Helical" evidence="2">
    <location>
        <begin position="229"/>
        <end position="253"/>
    </location>
</feature>
<dbReference type="InterPro" id="IPR005543">
    <property type="entry name" value="PASTA_dom"/>
</dbReference>
<dbReference type="Proteomes" id="UP000824209">
    <property type="component" value="Unassembled WGS sequence"/>
</dbReference>
<dbReference type="Pfam" id="PF03793">
    <property type="entry name" value="PASTA"/>
    <property type="match status" value="3"/>
</dbReference>
<keyword evidence="2" id="KW-0812">Transmembrane</keyword>
<feature type="compositionally biased region" description="Basic and acidic residues" evidence="1">
    <location>
        <begin position="182"/>
        <end position="210"/>
    </location>
</feature>
<comment type="caution">
    <text evidence="4">The sequence shown here is derived from an EMBL/GenBank/DDBJ whole genome shotgun (WGS) entry which is preliminary data.</text>
</comment>
<dbReference type="AlphaFoldDB" id="A0A9D2M3L6"/>
<dbReference type="EMBL" id="DWYA01000056">
    <property type="protein sequence ID" value="HJB40021.1"/>
    <property type="molecule type" value="Genomic_DNA"/>
</dbReference>